<dbReference type="Proteomes" id="UP001498398">
    <property type="component" value="Unassembled WGS sequence"/>
</dbReference>
<reference evidence="1 2" key="1">
    <citation type="submission" date="2024-01" db="EMBL/GenBank/DDBJ databases">
        <title>A draft genome for the cacao thread blight pathogen Marasmiellus scandens.</title>
        <authorList>
            <person name="Baruah I.K."/>
            <person name="Leung J."/>
            <person name="Bukari Y."/>
            <person name="Amoako-Attah I."/>
            <person name="Meinhardt L.W."/>
            <person name="Bailey B.A."/>
            <person name="Cohen S.P."/>
        </authorList>
    </citation>
    <scope>NUCLEOTIDE SEQUENCE [LARGE SCALE GENOMIC DNA]</scope>
    <source>
        <strain evidence="1 2">GH-19</strain>
    </source>
</reference>
<dbReference type="Gene3D" id="1.10.510.10">
    <property type="entry name" value="Transferase(Phosphotransferase) domain 1"/>
    <property type="match status" value="1"/>
</dbReference>
<keyword evidence="2" id="KW-1185">Reference proteome</keyword>
<dbReference type="EMBL" id="JBANRG010000024">
    <property type="protein sequence ID" value="KAK7454499.1"/>
    <property type="molecule type" value="Genomic_DNA"/>
</dbReference>
<dbReference type="InterPro" id="IPR011009">
    <property type="entry name" value="Kinase-like_dom_sf"/>
</dbReference>
<dbReference type="SUPFAM" id="SSF56112">
    <property type="entry name" value="Protein kinase-like (PK-like)"/>
    <property type="match status" value="1"/>
</dbReference>
<sequence length="533" mass="60130">MKPGGLKIGHDSETLQRLIETSDSEFRRLPLDSTVKDFFSQGHLDPYAIHVFLCPTAFAFMDEDDSGFESLKRSRLAQEAPASISKHEAYINLQKVAGERILDDRPEADDIPPPALLYSGFGIFQDILRGEDSVPSLQSVDQGVLAEKAELFCNAMVRFFDNQDQRRDRCLECLKDIFSASGKQYHIAAASMGPIQSDGHSVEKHRAIVFVQVKNEDTNNQSNPRVQMTSYFAHSLKHLDSELFLKWRVPGLGLTLVGCTLTFHALIAIDSQVRTIPLTPGFSCLLAASDGDDRQQLIKAFTAGVILIAQIENDANRLLQSQSPPIPRDCRRFPSITQLPCHANDGVLEFEYITHAPNRQPHVQLYLARLTGNSEDSPQVLVKFTKSYSLDLHLFCQQRGYAPKVLGFGKIPGGYYGLVMEYIQNVQEILASPLLRHRADEWKNQLMKLVDAFHQEGLVHGDIRAPNVVCDEDGKLFLLDYDWGGKDGKVMYPMRCLNPILTKGRIRKDFFIDKEDDRRILQVLIEQIDRELS</sequence>
<proteinExistence type="predicted"/>
<gene>
    <name evidence="1" type="ORF">VKT23_011253</name>
</gene>
<evidence type="ECO:0000313" key="1">
    <source>
        <dbReference type="EMBL" id="KAK7454499.1"/>
    </source>
</evidence>
<evidence type="ECO:0008006" key="3">
    <source>
        <dbReference type="Google" id="ProtNLM"/>
    </source>
</evidence>
<evidence type="ECO:0000313" key="2">
    <source>
        <dbReference type="Proteomes" id="UP001498398"/>
    </source>
</evidence>
<protein>
    <recommendedName>
        <fullName evidence="3">Protein kinase domain-containing protein</fullName>
    </recommendedName>
</protein>
<comment type="caution">
    <text evidence="1">The sequence shown here is derived from an EMBL/GenBank/DDBJ whole genome shotgun (WGS) entry which is preliminary data.</text>
</comment>
<organism evidence="1 2">
    <name type="scientific">Marasmiellus scandens</name>
    <dbReference type="NCBI Taxonomy" id="2682957"/>
    <lineage>
        <taxon>Eukaryota</taxon>
        <taxon>Fungi</taxon>
        <taxon>Dikarya</taxon>
        <taxon>Basidiomycota</taxon>
        <taxon>Agaricomycotina</taxon>
        <taxon>Agaricomycetes</taxon>
        <taxon>Agaricomycetidae</taxon>
        <taxon>Agaricales</taxon>
        <taxon>Marasmiineae</taxon>
        <taxon>Omphalotaceae</taxon>
        <taxon>Marasmiellus</taxon>
    </lineage>
</organism>
<accession>A0ABR1JD18</accession>
<name>A0ABR1JD18_9AGAR</name>